<dbReference type="InterPro" id="IPR047187">
    <property type="entry name" value="SF1_C_Upf1"/>
</dbReference>
<keyword evidence="6" id="KW-0175">Coiled coil</keyword>
<dbReference type="RefSeq" id="WP_251833332.1">
    <property type="nucleotide sequence ID" value="NZ_JACSPS010000002.1"/>
</dbReference>
<comment type="caution">
    <text evidence="10">The sequence shown here is derived from an EMBL/GenBank/DDBJ whole genome shotgun (WGS) entry which is preliminary data.</text>
</comment>
<evidence type="ECO:0000256" key="3">
    <source>
        <dbReference type="ARBA" id="ARBA00022801"/>
    </source>
</evidence>
<dbReference type="PANTHER" id="PTHR43788:SF8">
    <property type="entry name" value="DNA-BINDING PROTEIN SMUBP-2"/>
    <property type="match status" value="1"/>
</dbReference>
<dbReference type="Pfam" id="PF13086">
    <property type="entry name" value="AAA_11"/>
    <property type="match status" value="2"/>
</dbReference>
<feature type="coiled-coil region" evidence="6">
    <location>
        <begin position="718"/>
        <end position="745"/>
    </location>
</feature>
<dbReference type="InterPro" id="IPR050534">
    <property type="entry name" value="Coronavir_polyprotein_1ab"/>
</dbReference>
<dbReference type="Pfam" id="PF08378">
    <property type="entry name" value="NERD"/>
    <property type="match status" value="1"/>
</dbReference>
<dbReference type="SUPFAM" id="SSF52540">
    <property type="entry name" value="P-loop containing nucleoside triphosphate hydrolases"/>
    <property type="match status" value="1"/>
</dbReference>
<accession>A0ABR8WM33</accession>
<name>A0ABR8WM33_9FLAO</name>
<feature type="domain" description="DNA2/NAM7 helicase helicase" evidence="8">
    <location>
        <begin position="748"/>
        <end position="873"/>
    </location>
</feature>
<dbReference type="InterPro" id="IPR041679">
    <property type="entry name" value="DNA2/NAM7-like_C"/>
</dbReference>
<keyword evidence="2" id="KW-0547">Nucleotide-binding</keyword>
<feature type="domain" description="DNA2/NAM7 helicase helicase" evidence="8">
    <location>
        <begin position="454"/>
        <end position="620"/>
    </location>
</feature>
<feature type="domain" description="DNA2/NAM7 helicase-like C-terminal" evidence="9">
    <location>
        <begin position="903"/>
        <end position="1088"/>
    </location>
</feature>
<keyword evidence="3" id="KW-0378">Hydrolase</keyword>
<dbReference type="CDD" id="cd18808">
    <property type="entry name" value="SF1_C_Upf1"/>
    <property type="match status" value="1"/>
</dbReference>
<dbReference type="Proteomes" id="UP000626242">
    <property type="component" value="Unassembled WGS sequence"/>
</dbReference>
<dbReference type="EMBL" id="JACSPS010000002">
    <property type="protein sequence ID" value="MBD8018136.1"/>
    <property type="molecule type" value="Genomic_DNA"/>
</dbReference>
<dbReference type="CDD" id="cd17934">
    <property type="entry name" value="DEXXQc_Upf1-like"/>
    <property type="match status" value="1"/>
</dbReference>
<evidence type="ECO:0000313" key="11">
    <source>
        <dbReference type="Proteomes" id="UP000626242"/>
    </source>
</evidence>
<keyword evidence="11" id="KW-1185">Reference proteome</keyword>
<feature type="domain" description="NERD" evidence="7">
    <location>
        <begin position="16"/>
        <end position="121"/>
    </location>
</feature>
<dbReference type="InterPro" id="IPR011528">
    <property type="entry name" value="NERD"/>
</dbReference>
<reference evidence="10 11" key="1">
    <citation type="submission" date="2020-08" db="EMBL/GenBank/DDBJ databases">
        <title>A Genomic Blueprint of the Chicken Gut Microbiome.</title>
        <authorList>
            <person name="Gilroy R."/>
            <person name="Ravi A."/>
            <person name="Getino M."/>
            <person name="Pursley I."/>
            <person name="Horton D.L."/>
            <person name="Alikhan N.-F."/>
            <person name="Baker D."/>
            <person name="Gharbi K."/>
            <person name="Hall N."/>
            <person name="Watson M."/>
            <person name="Adriaenssens E.M."/>
            <person name="Foster-Nyarko E."/>
            <person name="Jarju S."/>
            <person name="Secka A."/>
            <person name="Antonio M."/>
            <person name="Oren A."/>
            <person name="Chaudhuri R."/>
            <person name="La Ragione R.M."/>
            <person name="Hildebrand F."/>
            <person name="Pallen M.J."/>
        </authorList>
    </citation>
    <scope>NUCLEOTIDE SEQUENCE [LARGE SCALE GENOMIC DNA]</scope>
    <source>
        <strain evidence="10 11">Sa1CVA4</strain>
    </source>
</reference>
<evidence type="ECO:0000256" key="4">
    <source>
        <dbReference type="ARBA" id="ARBA00022806"/>
    </source>
</evidence>
<dbReference type="Pfam" id="PF13087">
    <property type="entry name" value="AAA_12"/>
    <property type="match status" value="1"/>
</dbReference>
<organism evidence="10 11">
    <name type="scientific">Kaistella pullorum</name>
    <dbReference type="NCBI Taxonomy" id="2763074"/>
    <lineage>
        <taxon>Bacteria</taxon>
        <taxon>Pseudomonadati</taxon>
        <taxon>Bacteroidota</taxon>
        <taxon>Flavobacteriia</taxon>
        <taxon>Flavobacteriales</taxon>
        <taxon>Weeksellaceae</taxon>
        <taxon>Chryseobacterium group</taxon>
        <taxon>Kaistella</taxon>
    </lineage>
</organism>
<evidence type="ECO:0000313" key="10">
    <source>
        <dbReference type="EMBL" id="MBD8018136.1"/>
    </source>
</evidence>
<sequence length="1116" mass="127969">MAFKSYLVEKYENTHENIFFRALSSNLSEHFENKNGLHILVGNLSVGGQAIDAIFIKNGAIVVIDFKDYSGTLEFSENGPWRLKTEKEKIVFVAGGGRSRNPFQQVNAYRFTLFQFLSEKQNNILTVNHDNISWDHTCGIVLFQRKIYFDHNTIPAHIQRKFHITDNDNFISRLNDIHSSNLYLNDNEIKNIISLLSISEDDLFDASAAIEEDKSLLSYDPDRMQKIKQLLPAGISDQVKKTLTFYNTMISVEKLNEASVTDIFHLPIVWNAIAVDNYTLDLSLNTTFLNVFLQNRQENFPKNLFISVNVNLNNETVPLFYGVTVHSIIEDYQNINIDFNGFDLFSAILSELSLTEDIIEEIAQKLTESVLLEDKISIVSEILDTPISLGNTISVGLSDESKFTLQLQAEYRNWLNGKAPLPARNSVLDSFLTNSQISFKNNIENFKYVQITDLNSYQKMAVRAAFTQPLLIITGPPGTGKSQVVMNIMANAVVNSQKVLFASKNNKAVDNVYQKINDLLDTDYFIRFGNNEINASTKDILSRTVGLINSENLTDQQEELSQIQLSHNKLLELQSELIKKIRRIPELRKNLEQKNEQQFVIKNDFDTWMRTLSEIHKKLYIDRNIKFNISLSEINELILIIQNRKGFFSKLSFNLFHKKMVTESIKKINSALPTELLQYIEKEQPYFSPDKKITHSFADNLNLIKSEYASQKEISHKNADFKMQLDEITIEIKELQSTYDKLLSEEPQNRLQLAKLEPSIVDSSKKLVKTVINEKLRNSDPYTIVRYADYLINGISWKREEQSEFSRVTHDFLTTYNVVSISNLTVRKAFLQEGDIFDLLIIDEASQCDIASVLPLLYRAKKVVILGDPLQLPHITSIKKQEQEFIADQLDIAVPDHNYVNDSLFLKAEKVSNKNQLKQVFLKEHYRCHPQIIEFCNTHFYRVLAGQELEIKTKNTDFKLGLPGLHWLDVRGEVENNRNVNNAEIEKCVTEVKKLSEKFPSATIGVVTPFAHQKQALQKAFMNFQNKNLTVDTVHRFQGDEKDIIVFSIVVSENAHVSLHRFINYYSAYLLNVAVSRAKSSLLIIGNKDYCKALVDNKGRTLLSHLATYSEKTSKN</sequence>
<keyword evidence="4" id="KW-0347">Helicase</keyword>
<protein>
    <submittedName>
        <fullName evidence="10">AAA family ATPase</fullName>
    </submittedName>
</protein>
<evidence type="ECO:0000259" key="7">
    <source>
        <dbReference type="Pfam" id="PF08378"/>
    </source>
</evidence>
<evidence type="ECO:0000256" key="6">
    <source>
        <dbReference type="SAM" id="Coils"/>
    </source>
</evidence>
<evidence type="ECO:0000259" key="8">
    <source>
        <dbReference type="Pfam" id="PF13086"/>
    </source>
</evidence>
<dbReference type="InterPro" id="IPR041677">
    <property type="entry name" value="DNA2/NAM7_AAA_11"/>
</dbReference>
<keyword evidence="5" id="KW-0067">ATP-binding</keyword>
<dbReference type="PANTHER" id="PTHR43788">
    <property type="entry name" value="DNA2/NAM7 HELICASE FAMILY MEMBER"/>
    <property type="match status" value="1"/>
</dbReference>
<evidence type="ECO:0000256" key="5">
    <source>
        <dbReference type="ARBA" id="ARBA00022840"/>
    </source>
</evidence>
<dbReference type="Gene3D" id="3.40.50.300">
    <property type="entry name" value="P-loop containing nucleotide triphosphate hydrolases"/>
    <property type="match status" value="3"/>
</dbReference>
<comment type="similarity">
    <text evidence="1">Belongs to the DNA2/NAM7 helicase family.</text>
</comment>
<proteinExistence type="inferred from homology"/>
<evidence type="ECO:0000259" key="9">
    <source>
        <dbReference type="Pfam" id="PF13087"/>
    </source>
</evidence>
<evidence type="ECO:0000256" key="2">
    <source>
        <dbReference type="ARBA" id="ARBA00022741"/>
    </source>
</evidence>
<gene>
    <name evidence="10" type="ORF">H9628_06605</name>
</gene>
<dbReference type="InterPro" id="IPR027417">
    <property type="entry name" value="P-loop_NTPase"/>
</dbReference>
<evidence type="ECO:0000256" key="1">
    <source>
        <dbReference type="ARBA" id="ARBA00007913"/>
    </source>
</evidence>